<dbReference type="PANTHER" id="PTHR23359">
    <property type="entry name" value="NUCLEOTIDE KINASE"/>
    <property type="match status" value="1"/>
</dbReference>
<comment type="domain">
    <text evidence="9">Consists of three domains, a large central CORE domain and two small peripheral domains, NMPbind and LID, which undergo movements during catalysis. The LID domain closes over the site of phosphoryl transfer upon ATP binding. Assembling and dissambling the active center during each catalytic cycle provides an effective means to prevent ATP hydrolysis.</text>
</comment>
<reference evidence="10" key="1">
    <citation type="submission" date="2022-01" db="EMBL/GenBank/DDBJ databases">
        <authorList>
            <person name="King R."/>
        </authorList>
    </citation>
    <scope>NUCLEOTIDE SEQUENCE</scope>
</reference>
<dbReference type="PRINTS" id="PR00094">
    <property type="entry name" value="ADENYLTKNASE"/>
</dbReference>
<dbReference type="Gene3D" id="3.40.50.300">
    <property type="entry name" value="P-loop containing nucleotide triphosphate hydrolases"/>
    <property type="match status" value="1"/>
</dbReference>
<dbReference type="GO" id="GO:0006207">
    <property type="term" value="P:'de novo' pyrimidine nucleobase biosynthetic process"/>
    <property type="evidence" value="ECO:0007669"/>
    <property type="project" value="InterPro"/>
</dbReference>
<dbReference type="OrthoDB" id="442176at2759"/>
<dbReference type="FunFam" id="3.40.50.300:FF:000315">
    <property type="entry name" value="Adenylate kinase 1"/>
    <property type="match status" value="1"/>
</dbReference>
<comment type="subunit">
    <text evidence="9">Monomer.</text>
</comment>
<gene>
    <name evidence="10" type="ORF">CHIRRI_LOCUS4819</name>
</gene>
<dbReference type="GO" id="GO:0006221">
    <property type="term" value="P:pyrimidine nucleotide biosynthetic process"/>
    <property type="evidence" value="ECO:0007669"/>
    <property type="project" value="UniProtKB-UniRule"/>
</dbReference>
<dbReference type="InterPro" id="IPR006266">
    <property type="entry name" value="UMP_CMP_kinase"/>
</dbReference>
<evidence type="ECO:0000256" key="5">
    <source>
        <dbReference type="ARBA" id="ARBA00022840"/>
    </source>
</evidence>
<keyword evidence="5 9" id="KW-0067">ATP-binding</keyword>
<keyword evidence="1 9" id="KW-0963">Cytoplasm</keyword>
<dbReference type="SUPFAM" id="SSF52540">
    <property type="entry name" value="P-loop containing nucleoside triphosphate hydrolases"/>
    <property type="match status" value="1"/>
</dbReference>
<evidence type="ECO:0000256" key="9">
    <source>
        <dbReference type="HAMAP-Rule" id="MF_03172"/>
    </source>
</evidence>
<comment type="catalytic activity">
    <reaction evidence="9">
        <text>CMP + ATP = CDP + ADP</text>
        <dbReference type="Rhea" id="RHEA:11600"/>
        <dbReference type="ChEBI" id="CHEBI:30616"/>
        <dbReference type="ChEBI" id="CHEBI:58069"/>
        <dbReference type="ChEBI" id="CHEBI:60377"/>
        <dbReference type="ChEBI" id="CHEBI:456216"/>
        <dbReference type="EC" id="2.7.4.14"/>
    </reaction>
</comment>
<dbReference type="Proteomes" id="UP001153620">
    <property type="component" value="Chromosome 2"/>
</dbReference>
<dbReference type="GO" id="GO:0050145">
    <property type="term" value="F:nucleoside monophosphate kinase activity"/>
    <property type="evidence" value="ECO:0007669"/>
    <property type="project" value="UniProtKB-ARBA"/>
</dbReference>
<keyword evidence="2 9" id="KW-0808">Transferase</keyword>
<keyword evidence="7 9" id="KW-0539">Nucleus</keyword>
<protein>
    <recommendedName>
        <fullName evidence="9">UMP-CMP kinase</fullName>
        <ecNumber evidence="9">2.7.4.14</ecNumber>
    </recommendedName>
    <alternativeName>
        <fullName evidence="9">Deoxycytidylate kinase</fullName>
        <shortName evidence="9">CK</shortName>
        <shortName evidence="9">dCMP kinase</shortName>
    </alternativeName>
    <alternativeName>
        <fullName evidence="9">Uridine monophosphate/cytidine monophosphate kinase</fullName>
        <shortName evidence="9">UMP/CMP kinase</shortName>
        <shortName evidence="9">UMP/CMPK</shortName>
    </alternativeName>
</protein>
<proteinExistence type="inferred from homology"/>
<comment type="cofactor">
    <cofactor evidence="9">
        <name>Mg(2+)</name>
        <dbReference type="ChEBI" id="CHEBI:18420"/>
    </cofactor>
    <text evidence="9">Binds 1 Mg(2+) ion per monomer.</text>
</comment>
<comment type="catalytic activity">
    <reaction evidence="8 9">
        <text>UMP + ATP = UDP + ADP</text>
        <dbReference type="Rhea" id="RHEA:24400"/>
        <dbReference type="ChEBI" id="CHEBI:30616"/>
        <dbReference type="ChEBI" id="CHEBI:57865"/>
        <dbReference type="ChEBI" id="CHEBI:58223"/>
        <dbReference type="ChEBI" id="CHEBI:456216"/>
        <dbReference type="EC" id="2.7.4.14"/>
    </reaction>
</comment>
<comment type="similarity">
    <text evidence="9">Belongs to the adenylate kinase family. UMP-CMP kinase subfamily.</text>
</comment>
<reference evidence="10" key="2">
    <citation type="submission" date="2022-10" db="EMBL/GenBank/DDBJ databases">
        <authorList>
            <consortium name="ENA_rothamsted_submissions"/>
            <consortium name="culmorum"/>
            <person name="King R."/>
        </authorList>
    </citation>
    <scope>NUCLEOTIDE SEQUENCE</scope>
</reference>
<feature type="binding site" evidence="9">
    <location>
        <position position="219"/>
    </location>
    <ligand>
        <name>ATP</name>
        <dbReference type="ChEBI" id="CHEBI:30616"/>
    </ligand>
</feature>
<dbReference type="AlphaFoldDB" id="A0A9N9RRL0"/>
<comment type="subcellular location">
    <subcellularLocation>
        <location evidence="9">Cytoplasm</location>
    </subcellularLocation>
    <subcellularLocation>
        <location evidence="9">Nucleus</location>
    </subcellularLocation>
</comment>
<evidence type="ECO:0000256" key="3">
    <source>
        <dbReference type="ARBA" id="ARBA00022741"/>
    </source>
</evidence>
<feature type="binding site" evidence="9">
    <location>
        <position position="180"/>
    </location>
    <ligand>
        <name>a ribonucleoside 5'-phosphate</name>
        <dbReference type="ChEBI" id="CHEBI:58043"/>
    </ligand>
</feature>
<keyword evidence="11" id="KW-1185">Reference proteome</keyword>
<feature type="binding site" evidence="9">
    <location>
        <position position="139"/>
    </location>
    <ligand>
        <name>CMP</name>
        <dbReference type="ChEBI" id="CHEBI:60377"/>
    </ligand>
</feature>
<organism evidence="10 11">
    <name type="scientific">Chironomus riparius</name>
    <dbReference type="NCBI Taxonomy" id="315576"/>
    <lineage>
        <taxon>Eukaryota</taxon>
        <taxon>Metazoa</taxon>
        <taxon>Ecdysozoa</taxon>
        <taxon>Arthropoda</taxon>
        <taxon>Hexapoda</taxon>
        <taxon>Insecta</taxon>
        <taxon>Pterygota</taxon>
        <taxon>Neoptera</taxon>
        <taxon>Endopterygota</taxon>
        <taxon>Diptera</taxon>
        <taxon>Nematocera</taxon>
        <taxon>Chironomoidea</taxon>
        <taxon>Chironomidae</taxon>
        <taxon>Chironominae</taxon>
        <taxon>Chironomus</taxon>
    </lineage>
</organism>
<dbReference type="InterPro" id="IPR033690">
    <property type="entry name" value="Adenylat_kinase_CS"/>
</dbReference>
<evidence type="ECO:0000313" key="11">
    <source>
        <dbReference type="Proteomes" id="UP001153620"/>
    </source>
</evidence>
<evidence type="ECO:0000256" key="1">
    <source>
        <dbReference type="ARBA" id="ARBA00022490"/>
    </source>
</evidence>
<feature type="binding site" evidence="9">
    <location>
        <position position="79"/>
    </location>
    <ligand>
        <name>a ribonucleoside 5'-phosphate</name>
        <dbReference type="ChEBI" id="CHEBI:58043"/>
    </ligand>
</feature>
<evidence type="ECO:0000256" key="2">
    <source>
        <dbReference type="ARBA" id="ARBA00022679"/>
    </source>
</evidence>
<feature type="region of interest" description="NMPbind" evidence="9">
    <location>
        <begin position="73"/>
        <end position="103"/>
    </location>
</feature>
<dbReference type="EMBL" id="OU895878">
    <property type="protein sequence ID" value="CAG9801899.1"/>
    <property type="molecule type" value="Genomic_DNA"/>
</dbReference>
<dbReference type="GO" id="GO:0005737">
    <property type="term" value="C:cytoplasm"/>
    <property type="evidence" value="ECO:0007669"/>
    <property type="project" value="UniProtKB-SubCell"/>
</dbReference>
<evidence type="ECO:0000256" key="8">
    <source>
        <dbReference type="ARBA" id="ARBA00048116"/>
    </source>
</evidence>
<keyword evidence="3 9" id="KW-0547">Nucleotide-binding</keyword>
<comment type="caution">
    <text evidence="9">Lacks conserved residue(s) required for the propagation of feature annotation.</text>
</comment>
<feature type="binding site" evidence="9">
    <location>
        <position position="191"/>
    </location>
    <ligand>
        <name>a ribonucleoside 5'-phosphate</name>
        <dbReference type="ChEBI" id="CHEBI:58043"/>
    </ligand>
</feature>
<dbReference type="Pfam" id="PF00406">
    <property type="entry name" value="ADK"/>
    <property type="match status" value="1"/>
</dbReference>
<comment type="function">
    <text evidence="9">Catalyzes the phosphorylation of pyrimidine nucleoside monophosphates at the expense of ATP. Plays an important role in de novo pyrimidine nucleotide biosynthesis. Has preference for UMP and CMP as phosphate acceptors.</text>
</comment>
<accession>A0A9N9RRL0</accession>
<feature type="binding site" evidence="9">
    <location>
        <begin position="101"/>
        <end position="103"/>
    </location>
    <ligand>
        <name>a ribonucleoside 5'-phosphate</name>
        <dbReference type="ChEBI" id="CHEBI:58043"/>
    </ligand>
</feature>
<name>A0A9N9RRL0_9DIPT</name>
<evidence type="ECO:0000313" key="10">
    <source>
        <dbReference type="EMBL" id="CAG9801899.1"/>
    </source>
</evidence>
<dbReference type="PROSITE" id="PS00113">
    <property type="entry name" value="ADENYLATE_KINASE"/>
    <property type="match status" value="1"/>
</dbReference>
<feature type="binding site" evidence="9">
    <location>
        <begin position="132"/>
        <end position="135"/>
    </location>
    <ligand>
        <name>a ribonucleoside 5'-phosphate</name>
        <dbReference type="ChEBI" id="CHEBI:58043"/>
    </ligand>
</feature>
<evidence type="ECO:0000256" key="4">
    <source>
        <dbReference type="ARBA" id="ARBA00022777"/>
    </source>
</evidence>
<dbReference type="CDD" id="cd01428">
    <property type="entry name" value="ADK"/>
    <property type="match status" value="1"/>
</dbReference>
<feature type="binding site" evidence="9">
    <location>
        <position position="173"/>
    </location>
    <ligand>
        <name>ATP</name>
        <dbReference type="ChEBI" id="CHEBI:30616"/>
    </ligand>
</feature>
<evidence type="ECO:0000256" key="7">
    <source>
        <dbReference type="ARBA" id="ARBA00023242"/>
    </source>
</evidence>
<evidence type="ECO:0000256" key="6">
    <source>
        <dbReference type="ARBA" id="ARBA00022975"/>
    </source>
</evidence>
<dbReference type="HAMAP" id="MF_03172">
    <property type="entry name" value="Adenylate_kinase_UMP_CMP_kin"/>
    <property type="match status" value="1"/>
</dbReference>
<dbReference type="InterPro" id="IPR027417">
    <property type="entry name" value="P-loop_NTPase"/>
</dbReference>
<dbReference type="EC" id="2.7.4.14" evidence="9"/>
<dbReference type="GO" id="GO:0005524">
    <property type="term" value="F:ATP binding"/>
    <property type="evidence" value="ECO:0007669"/>
    <property type="project" value="UniProtKB-KW"/>
</dbReference>
<dbReference type="GO" id="GO:0005634">
    <property type="term" value="C:nucleus"/>
    <property type="evidence" value="ECO:0007669"/>
    <property type="project" value="UniProtKB-SubCell"/>
</dbReference>
<comment type="catalytic activity">
    <reaction evidence="9">
        <text>dCMP + ATP = dCDP + ADP</text>
        <dbReference type="Rhea" id="RHEA:25094"/>
        <dbReference type="ChEBI" id="CHEBI:30616"/>
        <dbReference type="ChEBI" id="CHEBI:57566"/>
        <dbReference type="ChEBI" id="CHEBI:58593"/>
        <dbReference type="ChEBI" id="CHEBI:456216"/>
        <dbReference type="EC" id="2.7.4.14"/>
    </reaction>
</comment>
<keyword evidence="4 9" id="KW-0418">Kinase</keyword>
<sequence length="241" mass="27384">MNFTSLVFNRILSRKQVVHCIKKNIILSNSLFKLHTRKMSDKPKIIFVLGAPGAGKGTQCEKIVDTFGFKHLSAGDLLREERSREGSEFGALIEDCIVNGKIVPVEITCSLLENAMIRTKKETGNNKFLIDGFPRNEDNLQGWQRQMSEKVDFLFVFFLDCSEDLCVGRCLKRGQAGSGRSDDNLDSLKKRFNTYMTDTMPIIEHYQKLNKVRKIDTSPGPDEVFKSVQTALQQAHDEKLF</sequence>
<dbReference type="HAMAP" id="MF_00235">
    <property type="entry name" value="Adenylate_kinase_Adk"/>
    <property type="match status" value="1"/>
</dbReference>
<feature type="binding site" evidence="9">
    <location>
        <begin position="53"/>
        <end position="58"/>
    </location>
    <ligand>
        <name>ATP</name>
        <dbReference type="ChEBI" id="CHEBI:30616"/>
    </ligand>
</feature>
<dbReference type="NCBIfam" id="TIGR01359">
    <property type="entry name" value="UMP_CMP_kin_fam"/>
    <property type="match status" value="1"/>
</dbReference>
<dbReference type="InterPro" id="IPR000850">
    <property type="entry name" value="Adenylat/UMP-CMP_kin"/>
</dbReference>
<keyword evidence="6 9" id="KW-0665">Pyrimidine biosynthesis</keyword>